<comment type="caution">
    <text evidence="2">The sequence shown here is derived from an EMBL/GenBank/DDBJ whole genome shotgun (WGS) entry which is preliminary data.</text>
</comment>
<feature type="compositionally biased region" description="Basic and acidic residues" evidence="1">
    <location>
        <begin position="112"/>
        <end position="121"/>
    </location>
</feature>
<dbReference type="OrthoDB" id="197676at2759"/>
<name>A0A3D8SZF9_9HELO</name>
<dbReference type="AlphaFoldDB" id="A0A3D8SZF9"/>
<evidence type="ECO:0000313" key="2">
    <source>
        <dbReference type="EMBL" id="RDW91670.1"/>
    </source>
</evidence>
<proteinExistence type="predicted"/>
<feature type="region of interest" description="Disordered" evidence="1">
    <location>
        <begin position="1"/>
        <end position="124"/>
    </location>
</feature>
<protein>
    <submittedName>
        <fullName evidence="2">Uncharacterized protein</fullName>
    </submittedName>
</protein>
<dbReference type="Proteomes" id="UP000256328">
    <property type="component" value="Unassembled WGS sequence"/>
</dbReference>
<evidence type="ECO:0000256" key="1">
    <source>
        <dbReference type="SAM" id="MobiDB-lite"/>
    </source>
</evidence>
<organism evidence="2 3">
    <name type="scientific">Coleophoma crateriformis</name>
    <dbReference type="NCBI Taxonomy" id="565419"/>
    <lineage>
        <taxon>Eukaryota</taxon>
        <taxon>Fungi</taxon>
        <taxon>Dikarya</taxon>
        <taxon>Ascomycota</taxon>
        <taxon>Pezizomycotina</taxon>
        <taxon>Leotiomycetes</taxon>
        <taxon>Helotiales</taxon>
        <taxon>Dermateaceae</taxon>
        <taxon>Coleophoma</taxon>
    </lineage>
</organism>
<evidence type="ECO:0000313" key="3">
    <source>
        <dbReference type="Proteomes" id="UP000256328"/>
    </source>
</evidence>
<dbReference type="EMBL" id="PDLN01000003">
    <property type="protein sequence ID" value="RDW91670.1"/>
    <property type="molecule type" value="Genomic_DNA"/>
</dbReference>
<feature type="compositionally biased region" description="Polar residues" evidence="1">
    <location>
        <begin position="15"/>
        <end position="32"/>
    </location>
</feature>
<sequence length="266" mass="30297">MVQVRNRNVPKEGNETATVSAKATRTAKTTEPQQPPAGRKRKAEESEEETKANRPSTPPPAKVTKTGEPEQKIITTPGRIGPIKKTSRDCEPDIEPDIKPFKGPPGKKVRKTYKEKDDEYKNSSSRMKLTCSISPNGSPTYDKAGFELDYKKVADWMKPQVYNKSAMIRGMDKAVNKAMEATKRMAEIFFEKGEAPEDPSDVMAADYWKDRVSKDLNIPWHKVGVAEFEQWDKMGFKKARRGEYENFTQEERDRMLDLMECASLRK</sequence>
<reference evidence="2 3" key="1">
    <citation type="journal article" date="2018" name="IMA Fungus">
        <title>IMA Genome-F 9: Draft genome sequence of Annulohypoxylon stygium, Aspergillus mulundensis, Berkeleyomyces basicola (syn. Thielaviopsis basicola), Ceratocystis smalleyi, two Cercospora beticola strains, Coleophoma cylindrospora, Fusarium fracticaudum, Phialophora cf. hyalina, and Morchella septimelata.</title>
        <authorList>
            <person name="Wingfield B.D."/>
            <person name="Bills G.F."/>
            <person name="Dong Y."/>
            <person name="Huang W."/>
            <person name="Nel W.J."/>
            <person name="Swalarsk-Parry B.S."/>
            <person name="Vaghefi N."/>
            <person name="Wilken P.M."/>
            <person name="An Z."/>
            <person name="de Beer Z.W."/>
            <person name="De Vos L."/>
            <person name="Chen L."/>
            <person name="Duong T.A."/>
            <person name="Gao Y."/>
            <person name="Hammerbacher A."/>
            <person name="Kikkert J.R."/>
            <person name="Li Y."/>
            <person name="Li H."/>
            <person name="Li K."/>
            <person name="Li Q."/>
            <person name="Liu X."/>
            <person name="Ma X."/>
            <person name="Naidoo K."/>
            <person name="Pethybridge S.J."/>
            <person name="Sun J."/>
            <person name="Steenkamp E.T."/>
            <person name="van der Nest M.A."/>
            <person name="van Wyk S."/>
            <person name="Wingfield M.J."/>
            <person name="Xiong C."/>
            <person name="Yue Q."/>
            <person name="Zhang X."/>
        </authorList>
    </citation>
    <scope>NUCLEOTIDE SEQUENCE [LARGE SCALE GENOMIC DNA]</scope>
    <source>
        <strain evidence="2 3">BP5796</strain>
    </source>
</reference>
<gene>
    <name evidence="2" type="ORF">BP5796_02835</name>
</gene>
<feature type="compositionally biased region" description="Basic and acidic residues" evidence="1">
    <location>
        <begin position="86"/>
        <end position="100"/>
    </location>
</feature>
<accession>A0A3D8SZF9</accession>
<keyword evidence="3" id="KW-1185">Reference proteome</keyword>